<protein>
    <submittedName>
        <fullName evidence="1">Uncharacterized protein</fullName>
    </submittedName>
</protein>
<gene>
    <name evidence="1" type="ORF">N7376_23790</name>
</gene>
<accession>A0AA42HBG7</accession>
<reference evidence="1" key="1">
    <citation type="submission" date="2022-09" db="EMBL/GenBank/DDBJ databases">
        <title>Intensive care unit water sources are persistently colonized with multi-drug resistant bacteria and are the site of extensive horizontal gene transfer of antibiotic resistance genes.</title>
        <authorList>
            <person name="Diorio-Toth L."/>
        </authorList>
    </citation>
    <scope>NUCLEOTIDE SEQUENCE</scope>
    <source>
        <strain evidence="1">GD04153</strain>
    </source>
</reference>
<evidence type="ECO:0000313" key="1">
    <source>
        <dbReference type="EMBL" id="MDH0126996.1"/>
    </source>
</evidence>
<name>A0AA42HBG7_9HYPH</name>
<dbReference type="AlphaFoldDB" id="A0AA42HBG7"/>
<organism evidence="1 2">
    <name type="scientific">Brucella intermedia GD04153</name>
    <dbReference type="NCBI Taxonomy" id="2975438"/>
    <lineage>
        <taxon>Bacteria</taxon>
        <taxon>Pseudomonadati</taxon>
        <taxon>Pseudomonadota</taxon>
        <taxon>Alphaproteobacteria</taxon>
        <taxon>Hyphomicrobiales</taxon>
        <taxon>Brucellaceae</taxon>
        <taxon>Brucella/Ochrobactrum group</taxon>
        <taxon>Brucella</taxon>
    </lineage>
</organism>
<comment type="caution">
    <text evidence="1">The sequence shown here is derived from an EMBL/GenBank/DDBJ whole genome shotgun (WGS) entry which is preliminary data.</text>
</comment>
<proteinExistence type="predicted"/>
<sequence>MSKQFLEFTDHADWPLHSIVIWVHANGTASVTKDSPTFAIESFPFEIAVEKAKQMFHNEVGYKQIIVHLSEGVSSPQ</sequence>
<dbReference type="EMBL" id="JAODYY010000021">
    <property type="protein sequence ID" value="MDH0126996.1"/>
    <property type="molecule type" value="Genomic_DNA"/>
</dbReference>
<evidence type="ECO:0000313" key="2">
    <source>
        <dbReference type="Proteomes" id="UP001158087"/>
    </source>
</evidence>
<dbReference type="Proteomes" id="UP001158087">
    <property type="component" value="Unassembled WGS sequence"/>
</dbReference>